<comment type="similarity">
    <text evidence="10">Belongs to the NadD family.</text>
</comment>
<evidence type="ECO:0000313" key="13">
    <source>
        <dbReference type="Proteomes" id="UP000017396"/>
    </source>
</evidence>
<dbReference type="InterPro" id="IPR005248">
    <property type="entry name" value="NadD/NMNAT"/>
</dbReference>
<evidence type="ECO:0000256" key="6">
    <source>
        <dbReference type="ARBA" id="ARBA00022741"/>
    </source>
</evidence>
<keyword evidence="8 10" id="KW-0520">NAD</keyword>
<dbReference type="eggNOG" id="COG1057">
    <property type="taxonomic scope" value="Bacteria"/>
</dbReference>
<protein>
    <recommendedName>
        <fullName evidence="10">Probable nicotinate-nucleotide adenylyltransferase</fullName>
        <ecNumber evidence="10">2.7.7.18</ecNumber>
    </recommendedName>
    <alternativeName>
        <fullName evidence="10">Deamido-NAD(+) diphosphorylase</fullName>
    </alternativeName>
    <alternativeName>
        <fullName evidence="10">Deamido-NAD(+) pyrophosphorylase</fullName>
    </alternativeName>
    <alternativeName>
        <fullName evidence="10">Nicotinate mononucleotide adenylyltransferase</fullName>
        <shortName evidence="10">NaMN adenylyltransferase</shortName>
    </alternativeName>
</protein>
<dbReference type="GO" id="GO:0004515">
    <property type="term" value="F:nicotinate-nucleotide adenylyltransferase activity"/>
    <property type="evidence" value="ECO:0007669"/>
    <property type="project" value="UniProtKB-UniRule"/>
</dbReference>
<keyword evidence="13" id="KW-1185">Reference proteome</keyword>
<dbReference type="GO" id="GO:0005524">
    <property type="term" value="F:ATP binding"/>
    <property type="evidence" value="ECO:0007669"/>
    <property type="project" value="UniProtKB-KW"/>
</dbReference>
<keyword evidence="3 10" id="KW-0662">Pyridine nucleotide biosynthesis</keyword>
<dbReference type="GO" id="GO:0009435">
    <property type="term" value="P:NAD+ biosynthetic process"/>
    <property type="evidence" value="ECO:0007669"/>
    <property type="project" value="UniProtKB-UniRule"/>
</dbReference>
<dbReference type="CDD" id="cd02165">
    <property type="entry name" value="NMNAT"/>
    <property type="match status" value="1"/>
</dbReference>
<dbReference type="EMBL" id="CP003587">
    <property type="protein sequence ID" value="AGY60234.1"/>
    <property type="molecule type" value="Genomic_DNA"/>
</dbReference>
<comment type="catalytic activity">
    <reaction evidence="9 10">
        <text>nicotinate beta-D-ribonucleotide + ATP + H(+) = deamido-NAD(+) + diphosphate</text>
        <dbReference type="Rhea" id="RHEA:22860"/>
        <dbReference type="ChEBI" id="CHEBI:15378"/>
        <dbReference type="ChEBI" id="CHEBI:30616"/>
        <dbReference type="ChEBI" id="CHEBI:33019"/>
        <dbReference type="ChEBI" id="CHEBI:57502"/>
        <dbReference type="ChEBI" id="CHEBI:58437"/>
        <dbReference type="EC" id="2.7.7.18"/>
    </reaction>
</comment>
<feature type="domain" description="Cytidyltransferase-like" evidence="11">
    <location>
        <begin position="7"/>
        <end position="173"/>
    </location>
</feature>
<dbReference type="NCBIfam" id="NF000840">
    <property type="entry name" value="PRK00071.1-3"/>
    <property type="match status" value="1"/>
</dbReference>
<dbReference type="InterPro" id="IPR004821">
    <property type="entry name" value="Cyt_trans-like"/>
</dbReference>
<evidence type="ECO:0000256" key="4">
    <source>
        <dbReference type="ARBA" id="ARBA00022679"/>
    </source>
</evidence>
<evidence type="ECO:0000259" key="11">
    <source>
        <dbReference type="Pfam" id="PF01467"/>
    </source>
</evidence>
<comment type="pathway">
    <text evidence="2 10">Cofactor biosynthesis; NAD(+) biosynthesis; deamido-NAD(+) from nicotinate D-ribonucleotide: step 1/1.</text>
</comment>
<evidence type="ECO:0000256" key="7">
    <source>
        <dbReference type="ARBA" id="ARBA00022840"/>
    </source>
</evidence>
<dbReference type="OrthoDB" id="5295945at2"/>
<dbReference type="HAMAP" id="MF_00244">
    <property type="entry name" value="NaMN_adenylyltr"/>
    <property type="match status" value="1"/>
</dbReference>
<evidence type="ECO:0000256" key="9">
    <source>
        <dbReference type="ARBA" id="ARBA00048721"/>
    </source>
</evidence>
<dbReference type="HOGENOM" id="CLU_069765_0_1_3"/>
<evidence type="ECO:0000256" key="10">
    <source>
        <dbReference type="HAMAP-Rule" id="MF_00244"/>
    </source>
</evidence>
<dbReference type="Proteomes" id="UP000017396">
    <property type="component" value="Chromosome"/>
</dbReference>
<evidence type="ECO:0000256" key="5">
    <source>
        <dbReference type="ARBA" id="ARBA00022695"/>
    </source>
</evidence>
<dbReference type="NCBIfam" id="TIGR00125">
    <property type="entry name" value="cyt_tran_rel"/>
    <property type="match status" value="1"/>
</dbReference>
<evidence type="ECO:0000256" key="8">
    <source>
        <dbReference type="ARBA" id="ARBA00023027"/>
    </source>
</evidence>
<dbReference type="PANTHER" id="PTHR39321:SF3">
    <property type="entry name" value="PHOSPHOPANTETHEINE ADENYLYLTRANSFERASE"/>
    <property type="match status" value="1"/>
</dbReference>
<evidence type="ECO:0000256" key="1">
    <source>
        <dbReference type="ARBA" id="ARBA00002324"/>
    </source>
</evidence>
<dbReference type="KEGG" id="glj:GKIL_3988"/>
<name>U5QRF8_GLOK1</name>
<dbReference type="Gene3D" id="3.40.50.620">
    <property type="entry name" value="HUPs"/>
    <property type="match status" value="1"/>
</dbReference>
<evidence type="ECO:0000313" key="12">
    <source>
        <dbReference type="EMBL" id="AGY60234.1"/>
    </source>
</evidence>
<reference evidence="12 13" key="1">
    <citation type="journal article" date="2013" name="PLoS ONE">
        <title>Cultivation and Complete Genome Sequencing of Gloeobacter kilaueensis sp. nov., from a Lava Cave in Kilauea Caldera, Hawai'i.</title>
        <authorList>
            <person name="Saw J.H."/>
            <person name="Schatz M."/>
            <person name="Brown M.V."/>
            <person name="Kunkel D.D."/>
            <person name="Foster J.S."/>
            <person name="Shick H."/>
            <person name="Christensen S."/>
            <person name="Hou S."/>
            <person name="Wan X."/>
            <person name="Donachie S.P."/>
        </authorList>
    </citation>
    <scope>NUCLEOTIDE SEQUENCE [LARGE SCALE GENOMIC DNA]</scope>
    <source>
        <strain evidence="13">JS</strain>
    </source>
</reference>
<evidence type="ECO:0000256" key="3">
    <source>
        <dbReference type="ARBA" id="ARBA00022642"/>
    </source>
</evidence>
<dbReference type="SUPFAM" id="SSF52374">
    <property type="entry name" value="Nucleotidylyl transferase"/>
    <property type="match status" value="1"/>
</dbReference>
<dbReference type="NCBIfam" id="TIGR00482">
    <property type="entry name" value="nicotinate (nicotinamide) nucleotide adenylyltransferase"/>
    <property type="match status" value="1"/>
</dbReference>
<proteinExistence type="inferred from homology"/>
<dbReference type="PANTHER" id="PTHR39321">
    <property type="entry name" value="NICOTINATE-NUCLEOTIDE ADENYLYLTRANSFERASE-RELATED"/>
    <property type="match status" value="1"/>
</dbReference>
<accession>U5QRF8</accession>
<dbReference type="InterPro" id="IPR014729">
    <property type="entry name" value="Rossmann-like_a/b/a_fold"/>
</dbReference>
<dbReference type="EC" id="2.7.7.18" evidence="10"/>
<sequence>MGGKLCIFGGTFNPVHRGHLAMARAACKQFDLDRLLWVPAGQPPHKPLLGNATIDDRLEMVRLAIASEAGMELSPIDAHRPGPAYAIDTLELLDRAYPETCWYWLLGEDSLIDLPGWQRASELIGRCHWLVAARQNNSRLEGQLVELRERYRAQFSPLAHFWCAISSTGVRERIAQGLAIDDLVPGAVAAYIHRHHLYTAHPR</sequence>
<dbReference type="RefSeq" id="WP_023175570.1">
    <property type="nucleotide sequence ID" value="NC_022600.1"/>
</dbReference>
<dbReference type="STRING" id="1183438.GKIL_3988"/>
<dbReference type="UniPathway" id="UPA00253">
    <property type="reaction ID" value="UER00332"/>
</dbReference>
<organism evidence="12 13">
    <name type="scientific">Gloeobacter kilaueensis (strain ATCC BAA-2537 / CCAP 1431/1 / ULC 316 / JS1)</name>
    <dbReference type="NCBI Taxonomy" id="1183438"/>
    <lineage>
        <taxon>Bacteria</taxon>
        <taxon>Bacillati</taxon>
        <taxon>Cyanobacteriota</taxon>
        <taxon>Cyanophyceae</taxon>
        <taxon>Gloeobacterales</taxon>
        <taxon>Gloeobacteraceae</taxon>
        <taxon>Gloeobacter</taxon>
    </lineage>
</organism>
<evidence type="ECO:0000256" key="2">
    <source>
        <dbReference type="ARBA" id="ARBA00005019"/>
    </source>
</evidence>
<keyword evidence="6 10" id="KW-0547">Nucleotide-binding</keyword>
<dbReference type="PATRIC" id="fig|1183438.3.peg.3925"/>
<dbReference type="AlphaFoldDB" id="U5QRF8"/>
<dbReference type="Pfam" id="PF01467">
    <property type="entry name" value="CTP_transf_like"/>
    <property type="match status" value="1"/>
</dbReference>
<gene>
    <name evidence="10 12" type="primary">nadD</name>
    <name evidence="12" type="ORF">GKIL_3988</name>
</gene>
<keyword evidence="4 10" id="KW-0808">Transferase</keyword>
<keyword evidence="5 10" id="KW-0548">Nucleotidyltransferase</keyword>
<keyword evidence="7 10" id="KW-0067">ATP-binding</keyword>
<comment type="function">
    <text evidence="1 10">Catalyzes the reversible adenylation of nicotinate mononucleotide (NaMN) to nicotinic acid adenine dinucleotide (NaAD).</text>
</comment>